<dbReference type="CDD" id="cd03062">
    <property type="entry name" value="TRX_Fd_Sucrase"/>
    <property type="match status" value="1"/>
</dbReference>
<accession>A0A1J9QDQ9</accession>
<sequence>MPPISNFPNALLHAVHECAHILEITFPSFRSSKLPFHHNRLPIHLHRTRRTASTSSRRITIPPPFPVTPSCPESTCPCAPTPKMPEGLEIDRERDLHGTMAPYSHQVLILTGQPDWRSRIEEDGVEEGWGMLGRGLKGLIGRGGRYADPYNNIMITNSSFPPHSTTMYTPVSTTTTASALLFPSFRHIPTIPVDEPSLDAFVRAFLLPTTLHPAHNVLPDSQKAHMLRAPSLQPSFFPDTTQIQHSPTILICGHGHRDQRCGIMGPLLQAEFRRVLRMKGFNVNGENENGEGSGFAGAAGWANVGLISHIGGHKYAGNVIIYLPPSLSSASSSSGVFGGKGNDEEGGATSLAGKGIWYGRVEPRHVEGIVVETVLEGRVISEHFRGGVGAGGEILRL</sequence>
<proteinExistence type="inferred from homology"/>
<dbReference type="Pfam" id="PF06999">
    <property type="entry name" value="Suc_Fer-like"/>
    <property type="match status" value="1"/>
</dbReference>
<name>A0A1J9QDQ9_9EURO</name>
<dbReference type="Gene3D" id="3.40.30.10">
    <property type="entry name" value="Glutaredoxin"/>
    <property type="match status" value="1"/>
</dbReference>
<dbReference type="Proteomes" id="UP000182235">
    <property type="component" value="Unassembled WGS sequence"/>
</dbReference>
<evidence type="ECO:0000256" key="1">
    <source>
        <dbReference type="ARBA" id="ARBA00038208"/>
    </source>
</evidence>
<protein>
    <recommendedName>
        <fullName evidence="2">Altered inheritance of mitochondria protein 32</fullName>
    </recommendedName>
</protein>
<reference evidence="4 5" key="1">
    <citation type="submission" date="2015-07" db="EMBL/GenBank/DDBJ databases">
        <title>Emmonsia species relationships and genome sequence.</title>
        <authorList>
            <consortium name="The Broad Institute Genomics Platform"/>
            <person name="Cuomo C.A."/>
            <person name="Munoz J.F."/>
            <person name="Imamovic A."/>
            <person name="Priest M.E."/>
            <person name="Young S."/>
            <person name="Clay O.K."/>
            <person name="McEwen J.G."/>
        </authorList>
    </citation>
    <scope>NUCLEOTIDE SEQUENCE [LARGE SCALE GENOMIC DNA]</scope>
    <source>
        <strain evidence="4 5">UAMH 9510</strain>
    </source>
</reference>
<dbReference type="PANTHER" id="PTHR31902">
    <property type="entry name" value="ACTIN PATCHES DISTAL PROTEIN 1"/>
    <property type="match status" value="1"/>
</dbReference>
<gene>
    <name evidence="4" type="ORF">AJ78_06225</name>
</gene>
<dbReference type="InterPro" id="IPR036249">
    <property type="entry name" value="Thioredoxin-like_sf"/>
</dbReference>
<feature type="region of interest" description="Disordered" evidence="3">
    <location>
        <begin position="48"/>
        <end position="72"/>
    </location>
</feature>
<evidence type="ECO:0000313" key="5">
    <source>
        <dbReference type="Proteomes" id="UP000182235"/>
    </source>
</evidence>
<keyword evidence="5" id="KW-1185">Reference proteome</keyword>
<dbReference type="OrthoDB" id="10253744at2759"/>
<dbReference type="InterPro" id="IPR009737">
    <property type="entry name" value="Aim32/Apd1-like"/>
</dbReference>
<dbReference type="PANTHER" id="PTHR31902:SF7">
    <property type="entry name" value="ALTERED INHERITANCE OF MITOCHONDRIA PROTEIN 32"/>
    <property type="match status" value="1"/>
</dbReference>
<dbReference type="STRING" id="1447872.A0A1J9QDQ9"/>
<comment type="caution">
    <text evidence="4">The sequence shown here is derived from an EMBL/GenBank/DDBJ whole genome shotgun (WGS) entry which is preliminary data.</text>
</comment>
<organism evidence="4 5">
    <name type="scientific">Emergomyces pasteurianus Ep9510</name>
    <dbReference type="NCBI Taxonomy" id="1447872"/>
    <lineage>
        <taxon>Eukaryota</taxon>
        <taxon>Fungi</taxon>
        <taxon>Dikarya</taxon>
        <taxon>Ascomycota</taxon>
        <taxon>Pezizomycotina</taxon>
        <taxon>Eurotiomycetes</taxon>
        <taxon>Eurotiomycetidae</taxon>
        <taxon>Onygenales</taxon>
        <taxon>Ajellomycetaceae</taxon>
        <taxon>Emergomyces</taxon>
    </lineage>
</organism>
<evidence type="ECO:0000256" key="3">
    <source>
        <dbReference type="SAM" id="MobiDB-lite"/>
    </source>
</evidence>
<evidence type="ECO:0000313" key="4">
    <source>
        <dbReference type="EMBL" id="OJD13301.1"/>
    </source>
</evidence>
<dbReference type="VEuPathDB" id="FungiDB:AJ78_06225"/>
<dbReference type="EMBL" id="LGRN01000313">
    <property type="protein sequence ID" value="OJD13301.1"/>
    <property type="molecule type" value="Genomic_DNA"/>
</dbReference>
<dbReference type="AlphaFoldDB" id="A0A1J9QDQ9"/>
<dbReference type="SUPFAM" id="SSF52833">
    <property type="entry name" value="Thioredoxin-like"/>
    <property type="match status" value="1"/>
</dbReference>
<comment type="similarity">
    <text evidence="1">Belongs to the AIM32 family.</text>
</comment>
<evidence type="ECO:0000256" key="2">
    <source>
        <dbReference type="ARBA" id="ARBA00040895"/>
    </source>
</evidence>